<name>A0ACC1T9M8_9APHY</name>
<keyword evidence="2" id="KW-1185">Reference proteome</keyword>
<proteinExistence type="predicted"/>
<protein>
    <submittedName>
        <fullName evidence="1">Uncharacterized protein</fullName>
    </submittedName>
</protein>
<organism evidence="1 2">
    <name type="scientific">Phlebia brevispora</name>
    <dbReference type="NCBI Taxonomy" id="194682"/>
    <lineage>
        <taxon>Eukaryota</taxon>
        <taxon>Fungi</taxon>
        <taxon>Dikarya</taxon>
        <taxon>Basidiomycota</taxon>
        <taxon>Agaricomycotina</taxon>
        <taxon>Agaricomycetes</taxon>
        <taxon>Polyporales</taxon>
        <taxon>Meruliaceae</taxon>
        <taxon>Phlebia</taxon>
    </lineage>
</organism>
<evidence type="ECO:0000313" key="2">
    <source>
        <dbReference type="Proteomes" id="UP001148662"/>
    </source>
</evidence>
<comment type="caution">
    <text evidence="1">The sequence shown here is derived from an EMBL/GenBank/DDBJ whole genome shotgun (WGS) entry which is preliminary data.</text>
</comment>
<accession>A0ACC1T9M8</accession>
<dbReference type="Proteomes" id="UP001148662">
    <property type="component" value="Unassembled WGS sequence"/>
</dbReference>
<sequence length="187" mass="21611">MAQLTFHNFMDYDDQVQVRGIIVPQEVYRNPQPYEPRPPVQFFVNNVLGIRLVDALAGDIAGLHAANRGVPLTHATRISCRINWPGFDPWNDSLHVNDNHIEPFTLSRLAQAIARTVHKFFTVSSNIKLFRHVKLAATVRQDNMHVRTRERRMDWAVNDIPFESLYLLELRHVSAGSWQPVVSRMVY</sequence>
<dbReference type="EMBL" id="JANHOG010000242">
    <property type="protein sequence ID" value="KAJ3556422.1"/>
    <property type="molecule type" value="Genomic_DNA"/>
</dbReference>
<reference evidence="1" key="1">
    <citation type="submission" date="2022-07" db="EMBL/GenBank/DDBJ databases">
        <title>Genome Sequence of Phlebia brevispora.</title>
        <authorList>
            <person name="Buettner E."/>
        </authorList>
    </citation>
    <scope>NUCLEOTIDE SEQUENCE</scope>
    <source>
        <strain evidence="1">MPL23</strain>
    </source>
</reference>
<gene>
    <name evidence="1" type="ORF">NM688_g2032</name>
</gene>
<evidence type="ECO:0000313" key="1">
    <source>
        <dbReference type="EMBL" id="KAJ3556422.1"/>
    </source>
</evidence>